<dbReference type="PROSITE" id="PS00018">
    <property type="entry name" value="EF_HAND_1"/>
    <property type="match status" value="4"/>
</dbReference>
<evidence type="ECO:0000256" key="11">
    <source>
        <dbReference type="ARBA" id="ARBA00022840"/>
    </source>
</evidence>
<keyword evidence="15" id="KW-1133">Transmembrane helix</keyword>
<evidence type="ECO:0000313" key="18">
    <source>
        <dbReference type="EMBL" id="EFH46113.1"/>
    </source>
</evidence>
<keyword evidence="6" id="KW-0479">Metal-binding</keyword>
<dbReference type="InterPro" id="IPR011992">
    <property type="entry name" value="EF-hand-dom_pair"/>
</dbReference>
<dbReference type="EMBL" id="GL348719">
    <property type="protein sequence ID" value="EFH46113.1"/>
    <property type="molecule type" value="Genomic_DNA"/>
</dbReference>
<comment type="similarity">
    <text evidence="1">Belongs to the protein kinase superfamily. CAMK Ser/Thr protein kinase family. CaMK subfamily.</text>
</comment>
<evidence type="ECO:0000256" key="13">
    <source>
        <dbReference type="ARBA" id="ARBA00048679"/>
    </source>
</evidence>
<feature type="domain" description="EF-hand" evidence="17">
    <location>
        <begin position="819"/>
        <end position="854"/>
    </location>
</feature>
<dbReference type="Pfam" id="PF00069">
    <property type="entry name" value="Pkinase"/>
    <property type="match status" value="3"/>
</dbReference>
<dbReference type="InterPro" id="IPR011009">
    <property type="entry name" value="Kinase-like_dom_sf"/>
</dbReference>
<comment type="catalytic activity">
    <reaction evidence="13">
        <text>L-seryl-[protein] + ATP = O-phospho-L-seryl-[protein] + ADP + H(+)</text>
        <dbReference type="Rhea" id="RHEA:17989"/>
        <dbReference type="Rhea" id="RHEA-COMP:9863"/>
        <dbReference type="Rhea" id="RHEA-COMP:11604"/>
        <dbReference type="ChEBI" id="CHEBI:15378"/>
        <dbReference type="ChEBI" id="CHEBI:29999"/>
        <dbReference type="ChEBI" id="CHEBI:30616"/>
        <dbReference type="ChEBI" id="CHEBI:83421"/>
        <dbReference type="ChEBI" id="CHEBI:456216"/>
        <dbReference type="EC" id="2.7.11.1"/>
    </reaction>
</comment>
<feature type="compositionally biased region" description="Basic and acidic residues" evidence="14">
    <location>
        <begin position="26"/>
        <end position="36"/>
    </location>
</feature>
<reference evidence="19" key="1">
    <citation type="journal article" date="2011" name="Nat. Genet.">
        <title>The Arabidopsis lyrata genome sequence and the basis of rapid genome size change.</title>
        <authorList>
            <person name="Hu T.T."/>
            <person name="Pattyn P."/>
            <person name="Bakker E.G."/>
            <person name="Cao J."/>
            <person name="Cheng J.-F."/>
            <person name="Clark R.M."/>
            <person name="Fahlgren N."/>
            <person name="Fawcett J.A."/>
            <person name="Grimwood J."/>
            <person name="Gundlach H."/>
            <person name="Haberer G."/>
            <person name="Hollister J.D."/>
            <person name="Ossowski S."/>
            <person name="Ottilar R.P."/>
            <person name="Salamov A.A."/>
            <person name="Schneeberger K."/>
            <person name="Spannagl M."/>
            <person name="Wang X."/>
            <person name="Yang L."/>
            <person name="Nasrallah M.E."/>
            <person name="Bergelson J."/>
            <person name="Carrington J.C."/>
            <person name="Gaut B.S."/>
            <person name="Schmutz J."/>
            <person name="Mayer K.F.X."/>
            <person name="Van de Peer Y."/>
            <person name="Grigoriev I.V."/>
            <person name="Nordborg M."/>
            <person name="Weigel D."/>
            <person name="Guo Y.-L."/>
        </authorList>
    </citation>
    <scope>NUCLEOTIDE SEQUENCE [LARGE SCALE GENOMIC DNA]</scope>
    <source>
        <strain evidence="19">cv. MN47</strain>
    </source>
</reference>
<dbReference type="GO" id="GO:0005509">
    <property type="term" value="F:calcium ion binding"/>
    <property type="evidence" value="ECO:0007669"/>
    <property type="project" value="InterPro"/>
</dbReference>
<feature type="domain" description="EF-hand" evidence="17">
    <location>
        <begin position="712"/>
        <end position="747"/>
    </location>
</feature>
<evidence type="ECO:0000256" key="5">
    <source>
        <dbReference type="ARBA" id="ARBA00022679"/>
    </source>
</evidence>
<dbReference type="SMART" id="SM00054">
    <property type="entry name" value="EFh"/>
    <property type="match status" value="5"/>
</dbReference>
<keyword evidence="3" id="KW-0723">Serine/threonine-protein kinase</keyword>
<evidence type="ECO:0000256" key="7">
    <source>
        <dbReference type="ARBA" id="ARBA00022737"/>
    </source>
</evidence>
<dbReference type="Proteomes" id="UP000008694">
    <property type="component" value="Unassembled WGS sequence"/>
</dbReference>
<keyword evidence="11" id="KW-0067">ATP-binding</keyword>
<dbReference type="InterPro" id="IPR000719">
    <property type="entry name" value="Prot_kinase_dom"/>
</dbReference>
<dbReference type="Gene3D" id="1.10.238.10">
    <property type="entry name" value="EF-hand"/>
    <property type="match status" value="2"/>
</dbReference>
<evidence type="ECO:0000256" key="15">
    <source>
        <dbReference type="SAM" id="Phobius"/>
    </source>
</evidence>
<comment type="catalytic activity">
    <reaction evidence="12">
        <text>L-threonyl-[protein] + ATP = O-phospho-L-threonyl-[protein] + ADP + H(+)</text>
        <dbReference type="Rhea" id="RHEA:46608"/>
        <dbReference type="Rhea" id="RHEA-COMP:11060"/>
        <dbReference type="Rhea" id="RHEA-COMP:11605"/>
        <dbReference type="ChEBI" id="CHEBI:15378"/>
        <dbReference type="ChEBI" id="CHEBI:30013"/>
        <dbReference type="ChEBI" id="CHEBI:30616"/>
        <dbReference type="ChEBI" id="CHEBI:61977"/>
        <dbReference type="ChEBI" id="CHEBI:456216"/>
        <dbReference type="EC" id="2.7.11.1"/>
    </reaction>
</comment>
<gene>
    <name evidence="18" type="ORF">ARALYDRAFT_914449</name>
</gene>
<dbReference type="Gramene" id="scaffold_702191.1">
    <property type="protein sequence ID" value="scaffold_702191.1"/>
    <property type="gene ID" value="scaffold_702191.1"/>
</dbReference>
<feature type="domain" description="EF-hand" evidence="17">
    <location>
        <begin position="784"/>
        <end position="818"/>
    </location>
</feature>
<feature type="domain" description="Protein kinase" evidence="16">
    <location>
        <begin position="107"/>
        <end position="466"/>
    </location>
</feature>
<dbReference type="Pfam" id="PF00036">
    <property type="entry name" value="EF-hand_1"/>
    <property type="match status" value="1"/>
</dbReference>
<evidence type="ECO:0000256" key="8">
    <source>
        <dbReference type="ARBA" id="ARBA00022741"/>
    </source>
</evidence>
<evidence type="ECO:0000256" key="1">
    <source>
        <dbReference type="ARBA" id="ARBA00005354"/>
    </source>
</evidence>
<keyword evidence="19" id="KW-1185">Reference proteome</keyword>
<dbReference type="HOGENOM" id="CLU_331324_0_0_1"/>
<evidence type="ECO:0000313" key="19">
    <source>
        <dbReference type="Proteomes" id="UP000008694"/>
    </source>
</evidence>
<keyword evidence="4" id="KW-0597">Phosphoprotein</keyword>
<feature type="transmembrane region" description="Helical" evidence="15">
    <location>
        <begin position="555"/>
        <end position="576"/>
    </location>
</feature>
<keyword evidence="8" id="KW-0547">Nucleotide-binding</keyword>
<dbReference type="SMART" id="SM00220">
    <property type="entry name" value="S_TKc"/>
    <property type="match status" value="2"/>
</dbReference>
<proteinExistence type="inferred from homology"/>
<dbReference type="AlphaFoldDB" id="D7MEB0"/>
<feature type="domain" description="EF-hand" evidence="17">
    <location>
        <begin position="748"/>
        <end position="783"/>
    </location>
</feature>
<evidence type="ECO:0000256" key="12">
    <source>
        <dbReference type="ARBA" id="ARBA00047899"/>
    </source>
</evidence>
<dbReference type="PANTHER" id="PTHR24349">
    <property type="entry name" value="SERINE/THREONINE-PROTEIN KINASE"/>
    <property type="match status" value="1"/>
</dbReference>
<evidence type="ECO:0000256" key="2">
    <source>
        <dbReference type="ARBA" id="ARBA00012513"/>
    </source>
</evidence>
<dbReference type="PROSITE" id="PS50222">
    <property type="entry name" value="EF_HAND_2"/>
    <property type="match status" value="5"/>
</dbReference>
<dbReference type="eggNOG" id="KOG0032">
    <property type="taxonomic scope" value="Eukaryota"/>
</dbReference>
<keyword evidence="10" id="KW-0106">Calcium</keyword>
<accession>D7MEB0</accession>
<name>D7MEB0_ARALL</name>
<feature type="region of interest" description="Disordered" evidence="14">
    <location>
        <begin position="1"/>
        <end position="36"/>
    </location>
</feature>
<evidence type="ECO:0000256" key="9">
    <source>
        <dbReference type="ARBA" id="ARBA00022777"/>
    </source>
</evidence>
<dbReference type="PROSITE" id="PS50011">
    <property type="entry name" value="PROTEIN_KINASE_DOM"/>
    <property type="match status" value="1"/>
</dbReference>
<feature type="domain" description="EF-hand" evidence="17">
    <location>
        <begin position="508"/>
        <end position="543"/>
    </location>
</feature>
<dbReference type="PROSITE" id="PS00108">
    <property type="entry name" value="PROTEIN_KINASE_ST"/>
    <property type="match status" value="1"/>
</dbReference>
<dbReference type="Gene3D" id="1.10.510.10">
    <property type="entry name" value="Transferase(Phosphotransferase) domain 1"/>
    <property type="match status" value="2"/>
</dbReference>
<dbReference type="GO" id="GO:0004674">
    <property type="term" value="F:protein serine/threonine kinase activity"/>
    <property type="evidence" value="ECO:0007669"/>
    <property type="project" value="UniProtKB-KW"/>
</dbReference>
<sequence>MGSPEKATYAQILSRPRPNIPPIQPPEKKKDLQSEAEVDPRFEVPFLWDFENSPIRSDQVAQLEANINSSLKTLHPKLHLAKRKYGAGNTNLDFVYDHEDELDDMGFHMEDSVITGRYCSVCNGDREVGDFGDYYMRLREVADRMILQQLQRHVLNGSPSNFVLLVSRDADFKLSMEFLKAKNYIVFLAILGKTNEAFTRTGNYVWDWGKMPDGNPNKFRQECKKSCPVVKTVLRQWKLCLYFQAPSSKAGAGARVGWNKWYWKINCSEKAAAGVIRSILNVVQICHFMGVIHRDLKPENFLLASSTDENAMLKATDFGLSVFIEEVMFEYCDPLRLLHMLKATDFGLSVFTEVGKVYRDIVGSAYYVAPEVLRRSYGKEIDIWSAGIILYILLCGVPPFWAETEKGIFDEIIKGEIDFQSQPWPSISESAKDLVRKLLTKDPKLRISAAQALEILVGFLSEHPWIRGGEAPDKPIDSAVLSRMKQFRAVNKLKKLALKVIAESLSEEEIKGLKTMFTNMDTDKSGTISYEELKTGLAKLGSKLTEAEVKQLMEAVSIVILFACFICLKLLILVCLRKVYRGIVGSAYYVAPEVLRRSYGKEIDIWSAGIVLYILLCGLQCNKKTEKGIFDEIIKGEIDFESQPWPSISESAKDLVRKLLTKDPKQRISAAQALEEDKHIDSAVLSRMKQFRAMNKLKKLALKVIAESLSEEEIKGLKTMFANMDTDKSGTITYEELKTGLAKLGSKLTEAEVKQLMEAADVDGNGTIDYIEFISATMHRYRFDRDEHVFKAFQYFDKDNSWFITMDELESAMKEYGMGDEASIKEVIAEVDTDNDGRINYEEFCAMMRSGITLPTQGNFFQSND</sequence>
<keyword evidence="9" id="KW-0418">Kinase</keyword>
<dbReference type="FunFam" id="1.10.238.10:FF:000015">
    <property type="entry name" value="Calcium-dependent protein kinase 1"/>
    <property type="match status" value="1"/>
</dbReference>
<dbReference type="InterPro" id="IPR002048">
    <property type="entry name" value="EF_hand_dom"/>
</dbReference>
<dbReference type="EC" id="2.7.11.1" evidence="2"/>
<evidence type="ECO:0000256" key="6">
    <source>
        <dbReference type="ARBA" id="ARBA00022723"/>
    </source>
</evidence>
<dbReference type="STRING" id="81972.D7MEB0"/>
<dbReference type="SUPFAM" id="SSF56112">
    <property type="entry name" value="Protein kinase-like (PK-like)"/>
    <property type="match status" value="2"/>
</dbReference>
<keyword evidence="5" id="KW-0808">Transferase</keyword>
<evidence type="ECO:0000259" key="16">
    <source>
        <dbReference type="PROSITE" id="PS50011"/>
    </source>
</evidence>
<dbReference type="GO" id="GO:0005524">
    <property type="term" value="F:ATP binding"/>
    <property type="evidence" value="ECO:0007669"/>
    <property type="project" value="UniProtKB-KW"/>
</dbReference>
<dbReference type="InterPro" id="IPR018247">
    <property type="entry name" value="EF_Hand_1_Ca_BS"/>
</dbReference>
<protein>
    <recommendedName>
        <fullName evidence="2">non-specific serine/threonine protein kinase</fullName>
        <ecNumber evidence="2">2.7.11.1</ecNumber>
    </recommendedName>
</protein>
<keyword evidence="15" id="KW-0472">Membrane</keyword>
<dbReference type="Pfam" id="PF13499">
    <property type="entry name" value="EF-hand_7"/>
    <property type="match status" value="2"/>
</dbReference>
<dbReference type="InterPro" id="IPR050205">
    <property type="entry name" value="CDPK_Ser/Thr_kinases"/>
</dbReference>
<dbReference type="InterPro" id="IPR008271">
    <property type="entry name" value="Ser/Thr_kinase_AS"/>
</dbReference>
<dbReference type="FunFam" id="1.10.510.10:FF:001864">
    <property type="entry name" value="Calcium-dependent protein kinase SK5"/>
    <property type="match status" value="1"/>
</dbReference>
<organism evidence="19">
    <name type="scientific">Arabidopsis lyrata subsp. lyrata</name>
    <name type="common">Lyre-leaved rock-cress</name>
    <dbReference type="NCBI Taxonomy" id="81972"/>
    <lineage>
        <taxon>Eukaryota</taxon>
        <taxon>Viridiplantae</taxon>
        <taxon>Streptophyta</taxon>
        <taxon>Embryophyta</taxon>
        <taxon>Tracheophyta</taxon>
        <taxon>Spermatophyta</taxon>
        <taxon>Magnoliopsida</taxon>
        <taxon>eudicotyledons</taxon>
        <taxon>Gunneridae</taxon>
        <taxon>Pentapetalae</taxon>
        <taxon>rosids</taxon>
        <taxon>malvids</taxon>
        <taxon>Brassicales</taxon>
        <taxon>Brassicaceae</taxon>
        <taxon>Camelineae</taxon>
        <taxon>Arabidopsis</taxon>
    </lineage>
</organism>
<evidence type="ECO:0000256" key="14">
    <source>
        <dbReference type="SAM" id="MobiDB-lite"/>
    </source>
</evidence>
<evidence type="ECO:0000259" key="17">
    <source>
        <dbReference type="PROSITE" id="PS50222"/>
    </source>
</evidence>
<dbReference type="SUPFAM" id="SSF47473">
    <property type="entry name" value="EF-hand"/>
    <property type="match status" value="2"/>
</dbReference>
<evidence type="ECO:0000256" key="3">
    <source>
        <dbReference type="ARBA" id="ARBA00022527"/>
    </source>
</evidence>
<dbReference type="CDD" id="cd00051">
    <property type="entry name" value="EFh"/>
    <property type="match status" value="1"/>
</dbReference>
<keyword evidence="15" id="KW-0812">Transmembrane</keyword>
<evidence type="ECO:0000256" key="4">
    <source>
        <dbReference type="ARBA" id="ARBA00022553"/>
    </source>
</evidence>
<evidence type="ECO:0000256" key="10">
    <source>
        <dbReference type="ARBA" id="ARBA00022837"/>
    </source>
</evidence>
<keyword evidence="7" id="KW-0677">Repeat</keyword>